<dbReference type="GO" id="GO:0005815">
    <property type="term" value="C:microtubule organizing center"/>
    <property type="evidence" value="ECO:0007669"/>
    <property type="project" value="TreeGrafter"/>
</dbReference>
<evidence type="ECO:0000256" key="2">
    <source>
        <dbReference type="ARBA" id="ARBA00007700"/>
    </source>
</evidence>
<evidence type="ECO:0000313" key="8">
    <source>
        <dbReference type="EMBL" id="GIL78712.1"/>
    </source>
</evidence>
<dbReference type="Pfam" id="PF12317">
    <property type="entry name" value="IFT46_B_C"/>
    <property type="match status" value="1"/>
</dbReference>
<dbReference type="PANTHER" id="PTHR13376">
    <property type="entry name" value="INTRAFLAGELLAR TRANSPORT PROTEIN 46 HOMOLOG"/>
    <property type="match status" value="1"/>
</dbReference>
<dbReference type="PANTHER" id="PTHR13376:SF0">
    <property type="entry name" value="INTRAFLAGELLAR TRANSPORT PROTEIN 46 HOMOLOG"/>
    <property type="match status" value="1"/>
</dbReference>
<keyword evidence="3" id="KW-0963">Cytoplasm</keyword>
<dbReference type="Proteomes" id="UP000747110">
    <property type="component" value="Unassembled WGS sequence"/>
</dbReference>
<feature type="region of interest" description="Disordered" evidence="7">
    <location>
        <begin position="1"/>
        <end position="23"/>
    </location>
</feature>
<evidence type="ECO:0000256" key="4">
    <source>
        <dbReference type="ARBA" id="ARBA00023069"/>
    </source>
</evidence>
<dbReference type="GO" id="GO:0031514">
    <property type="term" value="C:motile cilium"/>
    <property type="evidence" value="ECO:0007669"/>
    <property type="project" value="TreeGrafter"/>
</dbReference>
<keyword evidence="5" id="KW-0206">Cytoskeleton</keyword>
<feature type="region of interest" description="Disordered" evidence="7">
    <location>
        <begin position="126"/>
        <end position="179"/>
    </location>
</feature>
<evidence type="ECO:0000256" key="6">
    <source>
        <dbReference type="ARBA" id="ARBA00023273"/>
    </source>
</evidence>
<dbReference type="AlphaFoldDB" id="A0A8J4CG23"/>
<comment type="caution">
    <text evidence="8">The sequence shown here is derived from an EMBL/GenBank/DDBJ whole genome shotgun (WGS) entry which is preliminary data.</text>
</comment>
<dbReference type="EMBL" id="BNCQ01000001">
    <property type="protein sequence ID" value="GIL94053.1"/>
    <property type="molecule type" value="Genomic_DNA"/>
</dbReference>
<comment type="subcellular location">
    <subcellularLocation>
        <location evidence="1">Cytoplasm</location>
        <location evidence="1">Cytoskeleton</location>
        <location evidence="1">Cilium basal body</location>
    </subcellularLocation>
</comment>
<gene>
    <name evidence="8" type="ORF">Vretifemale_8106</name>
    <name evidence="9" type="ORF">Vretimale_387</name>
</gene>
<keyword evidence="10" id="KW-1185">Reference proteome</keyword>
<reference evidence="8" key="1">
    <citation type="journal article" date="2021" name="Proc. Natl. Acad. Sci. U.S.A.">
        <title>Three genomes in the algal genus Volvox reveal the fate of a haploid sex-determining region after a transition to homothallism.</title>
        <authorList>
            <person name="Yamamoto K."/>
            <person name="Hamaji T."/>
            <person name="Kawai-Toyooka H."/>
            <person name="Matsuzaki R."/>
            <person name="Takahashi F."/>
            <person name="Nishimura Y."/>
            <person name="Kawachi M."/>
            <person name="Noguchi H."/>
            <person name="Minakuchi Y."/>
            <person name="Umen J.G."/>
            <person name="Toyoda A."/>
            <person name="Nozaki H."/>
        </authorList>
    </citation>
    <scope>NUCLEOTIDE SEQUENCE</scope>
    <source>
        <strain evidence="9">NIES-3785</strain>
        <strain evidence="8">NIES-3786</strain>
    </source>
</reference>
<evidence type="ECO:0000313" key="10">
    <source>
        <dbReference type="Proteomes" id="UP000747110"/>
    </source>
</evidence>
<keyword evidence="6" id="KW-0966">Cell projection</keyword>
<protein>
    <submittedName>
        <fullName evidence="8">Uncharacterized protein</fullName>
    </submittedName>
</protein>
<organism evidence="8 10">
    <name type="scientific">Volvox reticuliferus</name>
    <dbReference type="NCBI Taxonomy" id="1737510"/>
    <lineage>
        <taxon>Eukaryota</taxon>
        <taxon>Viridiplantae</taxon>
        <taxon>Chlorophyta</taxon>
        <taxon>core chlorophytes</taxon>
        <taxon>Chlorophyceae</taxon>
        <taxon>CS clade</taxon>
        <taxon>Chlamydomonadales</taxon>
        <taxon>Volvocaceae</taxon>
        <taxon>Volvox</taxon>
    </lineage>
</organism>
<evidence type="ECO:0000256" key="1">
    <source>
        <dbReference type="ARBA" id="ARBA00004120"/>
    </source>
</evidence>
<dbReference type="EMBL" id="BNCP01000014">
    <property type="protein sequence ID" value="GIL78712.1"/>
    <property type="molecule type" value="Genomic_DNA"/>
</dbReference>
<name>A0A8J4CG23_9CHLO</name>
<feature type="compositionally biased region" description="Basic and acidic residues" evidence="7">
    <location>
        <begin position="145"/>
        <end position="179"/>
    </location>
</feature>
<evidence type="ECO:0000256" key="7">
    <source>
        <dbReference type="SAM" id="MobiDB-lite"/>
    </source>
</evidence>
<dbReference type="GO" id="GO:0042073">
    <property type="term" value="P:intraciliary transport"/>
    <property type="evidence" value="ECO:0007669"/>
    <property type="project" value="InterPro"/>
</dbReference>
<keyword evidence="4" id="KW-0969">Cilium</keyword>
<dbReference type="Proteomes" id="UP000722791">
    <property type="component" value="Unassembled WGS sequence"/>
</dbReference>
<sequence length="179" mass="19650">MSPQRYLKMPHDLDEGPAAPARTISPDLCQARSLGTGLGGAGGGDDTAPAGAYNAQEYKHLNVPEDVRELFQYIDGYKPEIVELETKLKPFIPDYIPAVGGIDEFIKVPRPDGKPDYLGLKVLDEPAAEQSDPKAVTSQLLPHSTPREVEIFMHQPDRLATDDRTHGSPNEHDDIGVRR</sequence>
<comment type="similarity">
    <text evidence="2">Belongs to the IFT46 family.</text>
</comment>
<dbReference type="GO" id="GO:0060271">
    <property type="term" value="P:cilium assembly"/>
    <property type="evidence" value="ECO:0007669"/>
    <property type="project" value="TreeGrafter"/>
</dbReference>
<dbReference type="GO" id="GO:0030992">
    <property type="term" value="C:intraciliary transport particle B"/>
    <property type="evidence" value="ECO:0007669"/>
    <property type="project" value="TreeGrafter"/>
</dbReference>
<dbReference type="InterPro" id="IPR022088">
    <property type="entry name" value="Intraflagellar_transp_cmplxB"/>
</dbReference>
<evidence type="ECO:0000256" key="3">
    <source>
        <dbReference type="ARBA" id="ARBA00022490"/>
    </source>
</evidence>
<proteinExistence type="inferred from homology"/>
<dbReference type="OrthoDB" id="2119217at2759"/>
<evidence type="ECO:0000313" key="9">
    <source>
        <dbReference type="EMBL" id="GIL94053.1"/>
    </source>
</evidence>
<evidence type="ECO:0000256" key="5">
    <source>
        <dbReference type="ARBA" id="ARBA00023212"/>
    </source>
</evidence>
<accession>A0A8J4CG23</accession>